<keyword evidence="2" id="KW-0812">Transmembrane</keyword>
<comment type="caution">
    <text evidence="3">The sequence shown here is derived from an EMBL/GenBank/DDBJ whole genome shotgun (WGS) entry which is preliminary data.</text>
</comment>
<dbReference type="OrthoDB" id="3265734at2759"/>
<reference evidence="3 4" key="1">
    <citation type="submission" date="2021-08" db="EMBL/GenBank/DDBJ databases">
        <title>Draft Genome Sequence of Phanerochaete sordida strain YK-624.</title>
        <authorList>
            <person name="Mori T."/>
            <person name="Dohra H."/>
            <person name="Suzuki T."/>
            <person name="Kawagishi H."/>
            <person name="Hirai H."/>
        </authorList>
    </citation>
    <scope>NUCLEOTIDE SEQUENCE [LARGE SCALE GENOMIC DNA]</scope>
    <source>
        <strain evidence="3 4">YK-624</strain>
    </source>
</reference>
<keyword evidence="2" id="KW-1133">Transmembrane helix</keyword>
<sequence>MAVPVQVDDTDPRIKYSGKFGSTTVGNIRVNATTHRAVTNGSTISFSFNGTAVAWIAAIPGPPDSDGQPSVVEFVVDDDPETASTVIAPHPISVEHRATVYSSPPLPSGEHKIVVTMLDAHGDNLWFDFLEYTPDDDEDLSSSPATTMTSSAVQATSSTTQDILSAVQTPSSPLSATDAPPESNLHPSLPPTTSTTSRSRQQPSSPAQLPKKTGKETTILAAALGSCAGVLLVFLAIVAWKRRQKQRKDQQLDTHVDPFKPEDGFRGGLGRETAPPAPPSVHLGESEARAVEYESRSGGPPPSYATLPP</sequence>
<feature type="compositionally biased region" description="Basic and acidic residues" evidence="1">
    <location>
        <begin position="247"/>
        <end position="265"/>
    </location>
</feature>
<feature type="compositionally biased region" description="Low complexity" evidence="1">
    <location>
        <begin position="141"/>
        <end position="160"/>
    </location>
</feature>
<gene>
    <name evidence="3" type="ORF">PsYK624_148640</name>
</gene>
<dbReference type="Proteomes" id="UP000703269">
    <property type="component" value="Unassembled WGS sequence"/>
</dbReference>
<feature type="transmembrane region" description="Helical" evidence="2">
    <location>
        <begin position="219"/>
        <end position="240"/>
    </location>
</feature>
<feature type="compositionally biased region" description="Polar residues" evidence="1">
    <location>
        <begin position="161"/>
        <end position="175"/>
    </location>
</feature>
<evidence type="ECO:0000313" key="4">
    <source>
        <dbReference type="Proteomes" id="UP000703269"/>
    </source>
</evidence>
<dbReference type="CDD" id="cd12087">
    <property type="entry name" value="TM_EGFR-like"/>
    <property type="match status" value="1"/>
</dbReference>
<evidence type="ECO:0000256" key="1">
    <source>
        <dbReference type="SAM" id="MobiDB-lite"/>
    </source>
</evidence>
<keyword evidence="2" id="KW-0472">Membrane</keyword>
<feature type="compositionally biased region" description="Low complexity" evidence="1">
    <location>
        <begin position="191"/>
        <end position="210"/>
    </location>
</feature>
<keyword evidence="4" id="KW-1185">Reference proteome</keyword>
<feature type="compositionally biased region" description="Basic and acidic residues" evidence="1">
    <location>
        <begin position="284"/>
        <end position="295"/>
    </location>
</feature>
<dbReference type="EMBL" id="BPQB01000091">
    <property type="protein sequence ID" value="GJE98630.1"/>
    <property type="molecule type" value="Genomic_DNA"/>
</dbReference>
<accession>A0A9P3GNC5</accession>
<dbReference type="Gene3D" id="2.60.120.260">
    <property type="entry name" value="Galactose-binding domain-like"/>
    <property type="match status" value="1"/>
</dbReference>
<name>A0A9P3GNC5_9APHY</name>
<evidence type="ECO:0000313" key="3">
    <source>
        <dbReference type="EMBL" id="GJE98630.1"/>
    </source>
</evidence>
<feature type="region of interest" description="Disordered" evidence="1">
    <location>
        <begin position="245"/>
        <end position="309"/>
    </location>
</feature>
<organism evidence="3 4">
    <name type="scientific">Phanerochaete sordida</name>
    <dbReference type="NCBI Taxonomy" id="48140"/>
    <lineage>
        <taxon>Eukaryota</taxon>
        <taxon>Fungi</taxon>
        <taxon>Dikarya</taxon>
        <taxon>Basidiomycota</taxon>
        <taxon>Agaricomycotina</taxon>
        <taxon>Agaricomycetes</taxon>
        <taxon>Polyporales</taxon>
        <taxon>Phanerochaetaceae</taxon>
        <taxon>Phanerochaete</taxon>
    </lineage>
</organism>
<dbReference type="AlphaFoldDB" id="A0A9P3GNC5"/>
<feature type="region of interest" description="Disordered" evidence="1">
    <location>
        <begin position="136"/>
        <end position="213"/>
    </location>
</feature>
<evidence type="ECO:0000256" key="2">
    <source>
        <dbReference type="SAM" id="Phobius"/>
    </source>
</evidence>
<protein>
    <submittedName>
        <fullName evidence="3">Uncharacterized protein</fullName>
    </submittedName>
</protein>
<feature type="compositionally biased region" description="Pro residues" evidence="1">
    <location>
        <begin position="299"/>
        <end position="309"/>
    </location>
</feature>
<proteinExistence type="predicted"/>